<feature type="signal peptide" evidence="2">
    <location>
        <begin position="1"/>
        <end position="24"/>
    </location>
</feature>
<name>A0A1T4JTZ2_9FIRM</name>
<evidence type="ECO:0000256" key="2">
    <source>
        <dbReference type="SAM" id="SignalP"/>
    </source>
</evidence>
<organism evidence="3 4">
    <name type="scientific">Selenihalanaerobacter shriftii</name>
    <dbReference type="NCBI Taxonomy" id="142842"/>
    <lineage>
        <taxon>Bacteria</taxon>
        <taxon>Bacillati</taxon>
        <taxon>Bacillota</taxon>
        <taxon>Clostridia</taxon>
        <taxon>Halanaerobiales</taxon>
        <taxon>Halobacteroidaceae</taxon>
        <taxon>Selenihalanaerobacter</taxon>
    </lineage>
</organism>
<feature type="chain" id="PRO_5012820624" description="Porin" evidence="2">
    <location>
        <begin position="25"/>
        <end position="481"/>
    </location>
</feature>
<feature type="compositionally biased region" description="Low complexity" evidence="1">
    <location>
        <begin position="34"/>
        <end position="48"/>
    </location>
</feature>
<feature type="region of interest" description="Disordered" evidence="1">
    <location>
        <begin position="29"/>
        <end position="48"/>
    </location>
</feature>
<reference evidence="4" key="1">
    <citation type="submission" date="2017-02" db="EMBL/GenBank/DDBJ databases">
        <authorList>
            <person name="Varghese N."/>
            <person name="Submissions S."/>
        </authorList>
    </citation>
    <scope>NUCLEOTIDE SEQUENCE [LARGE SCALE GENOMIC DNA]</scope>
    <source>
        <strain evidence="4">ATCC BAA-73</strain>
    </source>
</reference>
<dbReference type="RefSeq" id="WP_078808925.1">
    <property type="nucleotide sequence ID" value="NZ_FUWM01000004.1"/>
</dbReference>
<sequence>MSKRVMVGVLVLLMTLVFSTNILAAESAFDEGNSSSTEESSFSDAGFESSFGENSNSFGSSSTWDIGGTIELDYRDFIHEDDTDKSAALELDLGYEAANYDFEGKFNFSDDGDASDIVEEAFVRFYYDTHEIELGKKKVVWGKGDKLHVVDNLNGEDLIDFVNQDYLDRKLGEEMIKLNYYLGLGTLEVVYTPEFGPNQIPNEGDWVTSDMAGMMVLKSTLIKSPFATESQVKEAVEMPEYNDSDDGQFGIRYTNSKSGYDYGVSYYHGRLRTPSMNNQAIAAIKQELMSPTVDSANTIQVQLKEIDPHYDEVDVFGTEFSSVIAGINSRAELAYYLTDDTDGDNPEVHNNKIAWLIGGDRDLPLHNINVNAQLKSELILDDDKIEDNPLDIEYDEDGDYFTNMLVFKVSDSFKYETILPEVSFVYNLEDHDYMLNNEIEFVVEDNTSITFNYKIFNGDEDTTFGQFDNNDYAELNLSHDF</sequence>
<evidence type="ECO:0000313" key="4">
    <source>
        <dbReference type="Proteomes" id="UP000190625"/>
    </source>
</evidence>
<dbReference type="AlphaFoldDB" id="A0A1T4JTZ2"/>
<dbReference type="OrthoDB" id="2111300at2"/>
<proteinExistence type="predicted"/>
<evidence type="ECO:0008006" key="5">
    <source>
        <dbReference type="Google" id="ProtNLM"/>
    </source>
</evidence>
<dbReference type="EMBL" id="FUWM01000004">
    <property type="protein sequence ID" value="SJZ33603.1"/>
    <property type="molecule type" value="Genomic_DNA"/>
</dbReference>
<dbReference type="Proteomes" id="UP000190625">
    <property type="component" value="Unassembled WGS sequence"/>
</dbReference>
<accession>A0A1T4JTZ2</accession>
<keyword evidence="4" id="KW-1185">Reference proteome</keyword>
<gene>
    <name evidence="3" type="ORF">SAMN02745118_00406</name>
</gene>
<dbReference type="STRING" id="142842.SAMN02745118_00406"/>
<evidence type="ECO:0000313" key="3">
    <source>
        <dbReference type="EMBL" id="SJZ33603.1"/>
    </source>
</evidence>
<protein>
    <recommendedName>
        <fullName evidence="5">Porin</fullName>
    </recommendedName>
</protein>
<evidence type="ECO:0000256" key="1">
    <source>
        <dbReference type="SAM" id="MobiDB-lite"/>
    </source>
</evidence>
<keyword evidence="2" id="KW-0732">Signal</keyword>